<comment type="caution">
    <text evidence="1">The sequence shown here is derived from an EMBL/GenBank/DDBJ whole genome shotgun (WGS) entry which is preliminary data.</text>
</comment>
<accession>A0AAW1YH11</accession>
<dbReference type="EMBL" id="JBEDUW010000001">
    <property type="protein sequence ID" value="KAK9947490.1"/>
    <property type="molecule type" value="Genomic_DNA"/>
</dbReference>
<reference evidence="1 2" key="1">
    <citation type="journal article" date="2023" name="G3 (Bethesda)">
        <title>A chromosome-length genome assembly and annotation of blackberry (Rubus argutus, cv. 'Hillquist').</title>
        <authorList>
            <person name="Bruna T."/>
            <person name="Aryal R."/>
            <person name="Dudchenko O."/>
            <person name="Sargent D.J."/>
            <person name="Mead D."/>
            <person name="Buti M."/>
            <person name="Cavallini A."/>
            <person name="Hytonen T."/>
            <person name="Andres J."/>
            <person name="Pham M."/>
            <person name="Weisz D."/>
            <person name="Mascagni F."/>
            <person name="Usai G."/>
            <person name="Natali L."/>
            <person name="Bassil N."/>
            <person name="Fernandez G.E."/>
            <person name="Lomsadze A."/>
            <person name="Armour M."/>
            <person name="Olukolu B."/>
            <person name="Poorten T."/>
            <person name="Britton C."/>
            <person name="Davik J."/>
            <person name="Ashrafi H."/>
            <person name="Aiden E.L."/>
            <person name="Borodovsky M."/>
            <person name="Worthington M."/>
        </authorList>
    </citation>
    <scope>NUCLEOTIDE SEQUENCE [LARGE SCALE GENOMIC DNA]</scope>
    <source>
        <strain evidence="1">PI 553951</strain>
    </source>
</reference>
<organism evidence="1 2">
    <name type="scientific">Rubus argutus</name>
    <name type="common">Southern blackberry</name>
    <dbReference type="NCBI Taxonomy" id="59490"/>
    <lineage>
        <taxon>Eukaryota</taxon>
        <taxon>Viridiplantae</taxon>
        <taxon>Streptophyta</taxon>
        <taxon>Embryophyta</taxon>
        <taxon>Tracheophyta</taxon>
        <taxon>Spermatophyta</taxon>
        <taxon>Magnoliopsida</taxon>
        <taxon>eudicotyledons</taxon>
        <taxon>Gunneridae</taxon>
        <taxon>Pentapetalae</taxon>
        <taxon>rosids</taxon>
        <taxon>fabids</taxon>
        <taxon>Rosales</taxon>
        <taxon>Rosaceae</taxon>
        <taxon>Rosoideae</taxon>
        <taxon>Rosoideae incertae sedis</taxon>
        <taxon>Rubus</taxon>
    </lineage>
</organism>
<evidence type="ECO:0000313" key="2">
    <source>
        <dbReference type="Proteomes" id="UP001457282"/>
    </source>
</evidence>
<sequence length="310" mass="34779">MPMAIAIGDDSFKDRPIYVRVTSIGERRNCWYVIEEKPRAAESTSSSSSSDIDEEDDNDILIECESESDRIRRLSVPDSELQYNSLVVLKSRVYLIGGDVEIQKNKDGTTDETKIGFRHLDLGVGGQWRLNGGKGINDQFGAAAVGHDGLIYSVGIEQYRLFPESHTTEEEDGGSGNICFDVERRQWLPRAVEGLRTDGTVLPRAYRTKPEWFHIDDYMGPGFSPFLFQIGNKHNDHKLALLWGSRGTRPKSVVPHCLMIWSKFILHMHASPETTTADDQIPHFSARSLSRGICPLDDSTYELLNCAPGM</sequence>
<proteinExistence type="predicted"/>
<dbReference type="AlphaFoldDB" id="A0AAW1YH11"/>
<keyword evidence="2" id="KW-1185">Reference proteome</keyword>
<dbReference type="Proteomes" id="UP001457282">
    <property type="component" value="Unassembled WGS sequence"/>
</dbReference>
<protein>
    <submittedName>
        <fullName evidence="1">Uncharacterized protein</fullName>
    </submittedName>
</protein>
<gene>
    <name evidence="1" type="ORF">M0R45_003113</name>
</gene>
<name>A0AAW1YH11_RUBAR</name>
<evidence type="ECO:0000313" key="1">
    <source>
        <dbReference type="EMBL" id="KAK9947490.1"/>
    </source>
</evidence>